<evidence type="ECO:0000256" key="1">
    <source>
        <dbReference type="SAM" id="MobiDB-lite"/>
    </source>
</evidence>
<feature type="region of interest" description="Disordered" evidence="1">
    <location>
        <begin position="288"/>
        <end position="308"/>
    </location>
</feature>
<evidence type="ECO:0000256" key="3">
    <source>
        <dbReference type="SAM" id="SignalP"/>
    </source>
</evidence>
<keyword evidence="2" id="KW-0812">Transmembrane</keyword>
<feature type="region of interest" description="Disordered" evidence="1">
    <location>
        <begin position="494"/>
        <end position="519"/>
    </location>
</feature>
<organism evidence="4">
    <name type="scientific">Chromera velia CCMP2878</name>
    <dbReference type="NCBI Taxonomy" id="1169474"/>
    <lineage>
        <taxon>Eukaryota</taxon>
        <taxon>Sar</taxon>
        <taxon>Alveolata</taxon>
        <taxon>Colpodellida</taxon>
        <taxon>Chromeraceae</taxon>
        <taxon>Chromera</taxon>
    </lineage>
</organism>
<accession>A0A0G4F9G9</accession>
<keyword evidence="2" id="KW-1133">Transmembrane helix</keyword>
<feature type="chain" id="PRO_5005188935" description="Transmembrane protein" evidence="3">
    <location>
        <begin position="28"/>
        <end position="519"/>
    </location>
</feature>
<proteinExistence type="predicted"/>
<feature type="signal peptide" evidence="3">
    <location>
        <begin position="1"/>
        <end position="27"/>
    </location>
</feature>
<dbReference type="VEuPathDB" id="CryptoDB:Cvel_15877"/>
<evidence type="ECO:0000313" key="4">
    <source>
        <dbReference type="EMBL" id="CEM09372.1"/>
    </source>
</evidence>
<feature type="region of interest" description="Disordered" evidence="1">
    <location>
        <begin position="323"/>
        <end position="343"/>
    </location>
</feature>
<protein>
    <recommendedName>
        <fullName evidence="5">Transmembrane protein</fullName>
    </recommendedName>
</protein>
<sequence length="519" mass="56198">MMLKWRWRRSISLALHYLIALASLGRAEEVDLQHGGARFSKDSDSNVDTLIFPDAEDRPVVCARLSPSAHNLETDLHHDEGGFRGSLILKCGVHEDYRDAADLVFADTAETPVNTVWGDARVYLSLQDWDPDTSLLRLNYYTELTAPAKGLDAADPSTISWSPEAVNVGLQANITGIDEEEGGVSVKETIVDVRLTLRAIHPTRRCTLVEDSDVPLPKVEGVREYTQKVFFRFSHLCRGLEASDAWSLSNWRCYSRHSSEMRLEKLAFGLSTLSASAFSVAGDSALLSPAETEQSERGGEPPSELEGGTVAARFLSRDVIQNSNSRTSRAEGTTAQTSSSAFPRRHAMKWSGNLYFGASNKADRDLSSLVVTVDETVSVVMPFALPHSEDFRRTEKEAGVTRGLFVAQSVLTDASGLRGERLLTFKSAAEGTSDSSSSAEGGGVAGSPFKDDSDAVPVLSPAMQLAILGGFGALIALFALCCCCYLCHTSSRRAARVSPPPPSSQFLSGDRGADRRPLT</sequence>
<gene>
    <name evidence="4" type="ORF">Cvel_15877</name>
</gene>
<feature type="compositionally biased region" description="Polar residues" evidence="1">
    <location>
        <begin position="323"/>
        <end position="341"/>
    </location>
</feature>
<reference evidence="4" key="1">
    <citation type="submission" date="2014-11" db="EMBL/GenBank/DDBJ databases">
        <authorList>
            <person name="Otto D Thomas"/>
            <person name="Naeem Raeece"/>
        </authorList>
    </citation>
    <scope>NUCLEOTIDE SEQUENCE</scope>
</reference>
<dbReference type="EMBL" id="CDMZ01000218">
    <property type="protein sequence ID" value="CEM09372.1"/>
    <property type="molecule type" value="Genomic_DNA"/>
</dbReference>
<evidence type="ECO:0008006" key="5">
    <source>
        <dbReference type="Google" id="ProtNLM"/>
    </source>
</evidence>
<dbReference type="AlphaFoldDB" id="A0A0G4F9G9"/>
<keyword evidence="2" id="KW-0472">Membrane</keyword>
<name>A0A0G4F9G9_9ALVE</name>
<keyword evidence="3" id="KW-0732">Signal</keyword>
<evidence type="ECO:0000256" key="2">
    <source>
        <dbReference type="SAM" id="Phobius"/>
    </source>
</evidence>
<feature type="transmembrane region" description="Helical" evidence="2">
    <location>
        <begin position="465"/>
        <end position="487"/>
    </location>
</feature>